<evidence type="ECO:0000256" key="1">
    <source>
        <dbReference type="ARBA" id="ARBA00009191"/>
    </source>
</evidence>
<evidence type="ECO:0000259" key="4">
    <source>
        <dbReference type="Pfam" id="PF03088"/>
    </source>
</evidence>
<dbReference type="PANTHER" id="PTHR10426">
    <property type="entry name" value="STRICTOSIDINE SYNTHASE-RELATED"/>
    <property type="match status" value="1"/>
</dbReference>
<dbReference type="OrthoDB" id="3332247at2"/>
<evidence type="ECO:0000313" key="5">
    <source>
        <dbReference type="EMBL" id="AWK72403.1"/>
    </source>
</evidence>
<dbReference type="SUPFAM" id="SSF63829">
    <property type="entry name" value="Calcium-dependent phosphotriesterase"/>
    <property type="match status" value="1"/>
</dbReference>
<dbReference type="GO" id="GO:0016787">
    <property type="term" value="F:hydrolase activity"/>
    <property type="evidence" value="ECO:0007669"/>
    <property type="project" value="TreeGrafter"/>
</dbReference>
<proteinExistence type="inferred from homology"/>
<dbReference type="Gene3D" id="2.120.10.30">
    <property type="entry name" value="TolB, C-terminal domain"/>
    <property type="match status" value="1"/>
</dbReference>
<dbReference type="KEGG" id="roz:CBI38_13265"/>
<organism evidence="5 6">
    <name type="scientific">Rhodococcus oxybenzonivorans</name>
    <dbReference type="NCBI Taxonomy" id="1990687"/>
    <lineage>
        <taxon>Bacteria</taxon>
        <taxon>Bacillati</taxon>
        <taxon>Actinomycetota</taxon>
        <taxon>Actinomycetes</taxon>
        <taxon>Mycobacteriales</taxon>
        <taxon>Nocardiaceae</taxon>
        <taxon>Rhodococcus</taxon>
    </lineage>
</organism>
<evidence type="ECO:0000256" key="3">
    <source>
        <dbReference type="ARBA" id="ARBA00023180"/>
    </source>
</evidence>
<dbReference type="InterPro" id="IPR018119">
    <property type="entry name" value="Strictosidine_synth_cons-reg"/>
</dbReference>
<keyword evidence="6" id="KW-1185">Reference proteome</keyword>
<feature type="domain" description="Strictosidine synthase conserved region" evidence="4">
    <location>
        <begin position="143"/>
        <end position="219"/>
    </location>
</feature>
<accession>A0A2S2BUY8</accession>
<evidence type="ECO:0000256" key="2">
    <source>
        <dbReference type="ARBA" id="ARBA00022553"/>
    </source>
</evidence>
<dbReference type="RefSeq" id="WP_109329470.1">
    <property type="nucleotide sequence ID" value="NZ_CP021354.1"/>
</dbReference>
<dbReference type="AlphaFoldDB" id="A0A2S2BUY8"/>
<dbReference type="GO" id="GO:0012505">
    <property type="term" value="C:endomembrane system"/>
    <property type="evidence" value="ECO:0007669"/>
    <property type="project" value="TreeGrafter"/>
</dbReference>
<dbReference type="Pfam" id="PF03088">
    <property type="entry name" value="Str_synth"/>
    <property type="match status" value="1"/>
</dbReference>
<dbReference type="Pfam" id="PF20067">
    <property type="entry name" value="SSL_N"/>
    <property type="match status" value="1"/>
</dbReference>
<sequence length="344" mass="37046">MTIFESVARKFDRTGVDPVVWHAPAPPTPTGLLAPNRVLDDPERWQLPSGEGPEDVAVDAEGRVITGGNDGRIWRFDIHGKAMPIADTGGRPLGIEVLDDGRFLVCDAARGVLRVDDSGRVEVLAESAVGRPILACNNSAVGRDGIVYFTDSSARFTIDDHRYDLLEHRGTGRLLRLDPKTGETDLLAEGLQFANGVGLAADESFVLVAETGAYRISRVDLTGPSRGSVSVWAENLPGIPDNMTSHTSAGLFWVALYSPRMRVLDMLAPYPTLRILAANLPEAVQPAPRRAGWVIALDSNGTIVHSLRGGRGSYSPITGVREHEGWLYLGSLTADCVARVPAPR</sequence>
<protein>
    <submittedName>
        <fullName evidence="5">Strictosidine synthase</fullName>
    </submittedName>
</protein>
<dbReference type="Proteomes" id="UP000245711">
    <property type="component" value="Chromosome"/>
</dbReference>
<comment type="similarity">
    <text evidence="1">Belongs to the strictosidine synthase family.</text>
</comment>
<gene>
    <name evidence="5" type="ORF">CBI38_13265</name>
</gene>
<dbReference type="PANTHER" id="PTHR10426:SF88">
    <property type="entry name" value="ADIPOCYTE PLASMA MEMBRANE-ASSOCIATED PROTEIN HEMOMUCIN-RELATED"/>
    <property type="match status" value="1"/>
</dbReference>
<evidence type="ECO:0000313" key="6">
    <source>
        <dbReference type="Proteomes" id="UP000245711"/>
    </source>
</evidence>
<keyword evidence="2" id="KW-0597">Phosphoprotein</keyword>
<dbReference type="EMBL" id="CP021354">
    <property type="protein sequence ID" value="AWK72403.1"/>
    <property type="molecule type" value="Genomic_DNA"/>
</dbReference>
<reference evidence="5 6" key="1">
    <citation type="submission" date="2017-05" db="EMBL/GenBank/DDBJ databases">
        <title>Isolation of Rhodococcus sp. S2-17 biodegrading of BP-3.</title>
        <authorList>
            <person name="Lee Y."/>
            <person name="Kim K.H."/>
            <person name="Chun B.H."/>
            <person name="Jung H.S."/>
            <person name="Jeon C.O."/>
        </authorList>
    </citation>
    <scope>NUCLEOTIDE SEQUENCE [LARGE SCALE GENOMIC DNA]</scope>
    <source>
        <strain evidence="5 6">S2-17</strain>
    </source>
</reference>
<dbReference type="InterPro" id="IPR011042">
    <property type="entry name" value="6-blade_b-propeller_TolB-like"/>
</dbReference>
<keyword evidence="3" id="KW-0325">Glycoprotein</keyword>
<name>A0A2S2BUY8_9NOCA</name>